<name>A0ACC1MY59_9HYPO</name>
<proteinExistence type="predicted"/>
<dbReference type="Proteomes" id="UP001143910">
    <property type="component" value="Unassembled WGS sequence"/>
</dbReference>
<accession>A0ACC1MY59</accession>
<reference evidence="1" key="1">
    <citation type="submission" date="2022-08" db="EMBL/GenBank/DDBJ databases">
        <title>Genome Sequence of Lecanicillium fungicola.</title>
        <authorList>
            <person name="Buettner E."/>
        </authorList>
    </citation>
    <scope>NUCLEOTIDE SEQUENCE</scope>
    <source>
        <strain evidence="1">Babe33</strain>
    </source>
</reference>
<evidence type="ECO:0000313" key="2">
    <source>
        <dbReference type="Proteomes" id="UP001143910"/>
    </source>
</evidence>
<comment type="caution">
    <text evidence="1">The sequence shown here is derived from an EMBL/GenBank/DDBJ whole genome shotgun (WGS) entry which is preliminary data.</text>
</comment>
<evidence type="ECO:0000313" key="1">
    <source>
        <dbReference type="EMBL" id="KAJ2971582.1"/>
    </source>
</evidence>
<protein>
    <submittedName>
        <fullName evidence="1">Uncharacterized protein</fullName>
    </submittedName>
</protein>
<dbReference type="EMBL" id="JANJQO010001315">
    <property type="protein sequence ID" value="KAJ2971582.1"/>
    <property type="molecule type" value="Genomic_DNA"/>
</dbReference>
<organism evidence="1 2">
    <name type="scientific">Zarea fungicola</name>
    <dbReference type="NCBI Taxonomy" id="93591"/>
    <lineage>
        <taxon>Eukaryota</taxon>
        <taxon>Fungi</taxon>
        <taxon>Dikarya</taxon>
        <taxon>Ascomycota</taxon>
        <taxon>Pezizomycotina</taxon>
        <taxon>Sordariomycetes</taxon>
        <taxon>Hypocreomycetidae</taxon>
        <taxon>Hypocreales</taxon>
        <taxon>Cordycipitaceae</taxon>
        <taxon>Zarea</taxon>
    </lineage>
</organism>
<keyword evidence="2" id="KW-1185">Reference proteome</keyword>
<sequence>MDTSPDSKDGTGQILLLSAVGTVLQMAKIARLNEPNEELKVFYSHLSLHCFRLQEQLTRAQQAYFPVKKDLVGHALGCLGSLMHQYDRNERTRYAITPEFDLRTLCIAWDETSSRHDEKENLAFVRFWLKPGVSEEIRRDLDKALESCADELDRLQPERSATRSVPTFTCPEGSEPPCAVRKAAKSIFEALMGCKGCSCPTQHDYKAKLELGTYRSPKKRTVKSARRLARNGSGDDLSGDLELDMFLSMERDWHEVRVQTAKESIVRFGPPSTVSTHKINEKFVKVEKLCRPIMKTRAMQRLVLKLNGGQLFEMGLEKSNFQINHKAEPISLLQCFEDQPEFFTEKTQRILLLIIGYTVLHLHSTSWLQPGWGSSNIKFFQTTSRKTPLRPFIETHLSKNQSSDHGAPAIGDHVDIDDDMSDELDSGHCCPEVIALAVVLMEVYFAKPFTRLAAMHDIELIQTRSGRITLMDVDQVFEGDEEGEEGWRSQIPEDSPLLAAIVNCLNPELWEDDDRQPLDSAILRSRMYQKVVRPLEIHLTNGFSNIQLDGVDQYARNIDFGKWGKTMSNEAPKDWVAPLYQRKTLPIHSSPHPKFTLVSPGQYAISADAWKSLYLGRYSTWDTDLPSIKADEYRALQFFDDEVDDGEQSAIE</sequence>
<gene>
    <name evidence="1" type="ORF">NQ176_g7621</name>
</gene>